<keyword evidence="6 9" id="KW-1133">Transmembrane helix</keyword>
<dbReference type="Proteomes" id="UP000266206">
    <property type="component" value="Unassembled WGS sequence"/>
</dbReference>
<evidence type="ECO:0000256" key="4">
    <source>
        <dbReference type="ARBA" id="ARBA00022519"/>
    </source>
</evidence>
<evidence type="ECO:0000256" key="1">
    <source>
        <dbReference type="ARBA" id="ARBA00004429"/>
    </source>
</evidence>
<keyword evidence="3" id="KW-1003">Cell membrane</keyword>
<dbReference type="PANTHER" id="PTHR35011:SF10">
    <property type="entry name" value="TRAP TRANSPORTER SMALL PERMEASE PROTEIN"/>
    <property type="match status" value="1"/>
</dbReference>
<dbReference type="EMBL" id="NQYH01000019">
    <property type="protein sequence ID" value="RIY39225.1"/>
    <property type="molecule type" value="Genomic_DNA"/>
</dbReference>
<keyword evidence="5 9" id="KW-0812">Transmembrane</keyword>
<dbReference type="AlphaFoldDB" id="A0A3A1YNH0"/>
<dbReference type="RefSeq" id="WP_119516979.1">
    <property type="nucleotide sequence ID" value="NZ_NQYH01000019.1"/>
</dbReference>
<keyword evidence="4 9" id="KW-0997">Cell inner membrane</keyword>
<feature type="transmembrane region" description="Helical" evidence="9">
    <location>
        <begin position="12"/>
        <end position="32"/>
    </location>
</feature>
<dbReference type="GO" id="GO:0005886">
    <property type="term" value="C:plasma membrane"/>
    <property type="evidence" value="ECO:0007669"/>
    <property type="project" value="UniProtKB-SubCell"/>
</dbReference>
<feature type="transmembrane region" description="Helical" evidence="9">
    <location>
        <begin position="85"/>
        <end position="107"/>
    </location>
</feature>
<comment type="subunit">
    <text evidence="9">The complex comprises the extracytoplasmic solute receptor protein and the two transmembrane proteins.</text>
</comment>
<evidence type="ECO:0000256" key="9">
    <source>
        <dbReference type="RuleBase" id="RU369079"/>
    </source>
</evidence>
<evidence type="ECO:0000256" key="8">
    <source>
        <dbReference type="ARBA" id="ARBA00038436"/>
    </source>
</evidence>
<comment type="similarity">
    <text evidence="8 9">Belongs to the TRAP transporter small permease family.</text>
</comment>
<comment type="subcellular location">
    <subcellularLocation>
        <location evidence="1 9">Cell inner membrane</location>
        <topology evidence="1 9">Multi-pass membrane protein</topology>
    </subcellularLocation>
</comment>
<organism evidence="11 12">
    <name type="scientific">Neopusillimonas maritima</name>
    <dbReference type="NCBI Taxonomy" id="2026239"/>
    <lineage>
        <taxon>Bacteria</taxon>
        <taxon>Pseudomonadati</taxon>
        <taxon>Pseudomonadota</taxon>
        <taxon>Betaproteobacteria</taxon>
        <taxon>Burkholderiales</taxon>
        <taxon>Alcaligenaceae</taxon>
        <taxon>Neopusillimonas</taxon>
    </lineage>
</organism>
<dbReference type="PROSITE" id="PS51257">
    <property type="entry name" value="PROKAR_LIPOPROTEIN"/>
    <property type="match status" value="1"/>
</dbReference>
<gene>
    <name evidence="11" type="ORF">CJP73_15075</name>
</gene>
<dbReference type="GO" id="GO:0022857">
    <property type="term" value="F:transmembrane transporter activity"/>
    <property type="evidence" value="ECO:0007669"/>
    <property type="project" value="UniProtKB-UniRule"/>
</dbReference>
<dbReference type="GO" id="GO:0015740">
    <property type="term" value="P:C4-dicarboxylate transport"/>
    <property type="evidence" value="ECO:0007669"/>
    <property type="project" value="TreeGrafter"/>
</dbReference>
<sequence>MKIWIDRALLGLHVAGACMVIALTLLICYDVMGRLLFNPPFSGTAEIAGVSLVLLTFLQTPYVVRERKLLRVTFFLNLMPGLLRSYFNAFAYILGAAFFLGVAIVSWEPAIVGWGTGEFFGNDAFRVPAWPLRFGTLLLWIISGFVCLGFVADGLRGRLSSKDDDQLPE</sequence>
<accession>A0A3A1YNH0</accession>
<evidence type="ECO:0000256" key="5">
    <source>
        <dbReference type="ARBA" id="ARBA00022692"/>
    </source>
</evidence>
<evidence type="ECO:0000313" key="12">
    <source>
        <dbReference type="Proteomes" id="UP000266206"/>
    </source>
</evidence>
<feature type="transmembrane region" description="Helical" evidence="9">
    <location>
        <begin position="127"/>
        <end position="152"/>
    </location>
</feature>
<dbReference type="OrthoDB" id="8688242at2"/>
<evidence type="ECO:0000256" key="3">
    <source>
        <dbReference type="ARBA" id="ARBA00022475"/>
    </source>
</evidence>
<protein>
    <recommendedName>
        <fullName evidence="9">TRAP transporter small permease protein</fullName>
    </recommendedName>
</protein>
<dbReference type="Pfam" id="PF04290">
    <property type="entry name" value="DctQ"/>
    <property type="match status" value="1"/>
</dbReference>
<feature type="domain" description="Tripartite ATP-independent periplasmic transporters DctQ component" evidence="10">
    <location>
        <begin position="23"/>
        <end position="152"/>
    </location>
</feature>
<proteinExistence type="inferred from homology"/>
<evidence type="ECO:0000256" key="7">
    <source>
        <dbReference type="ARBA" id="ARBA00023136"/>
    </source>
</evidence>
<name>A0A3A1YNH0_9BURK</name>
<evidence type="ECO:0000256" key="6">
    <source>
        <dbReference type="ARBA" id="ARBA00022989"/>
    </source>
</evidence>
<evidence type="ECO:0000256" key="2">
    <source>
        <dbReference type="ARBA" id="ARBA00022448"/>
    </source>
</evidence>
<keyword evidence="7 9" id="KW-0472">Membrane</keyword>
<dbReference type="InterPro" id="IPR007387">
    <property type="entry name" value="TRAP_DctQ"/>
</dbReference>
<feature type="transmembrane region" description="Helical" evidence="9">
    <location>
        <begin position="44"/>
        <end position="64"/>
    </location>
</feature>
<dbReference type="PANTHER" id="PTHR35011">
    <property type="entry name" value="2,3-DIKETO-L-GULONATE TRAP TRANSPORTER SMALL PERMEASE PROTEIN YIAM"/>
    <property type="match status" value="1"/>
</dbReference>
<evidence type="ECO:0000313" key="11">
    <source>
        <dbReference type="EMBL" id="RIY39225.1"/>
    </source>
</evidence>
<reference evidence="11 12" key="1">
    <citation type="submission" date="2017-08" db="EMBL/GenBank/DDBJ databases">
        <title>Pusillimonas indicus sp. nov., a member of the family Alcaligenaceae isolated from surface seawater.</title>
        <authorList>
            <person name="Li J."/>
        </authorList>
    </citation>
    <scope>NUCLEOTIDE SEQUENCE [LARGE SCALE GENOMIC DNA]</scope>
    <source>
        <strain evidence="11 12">L52-1-41</strain>
    </source>
</reference>
<keyword evidence="2 9" id="KW-0813">Transport</keyword>
<dbReference type="InterPro" id="IPR055348">
    <property type="entry name" value="DctQ"/>
</dbReference>
<comment type="caution">
    <text evidence="11">The sequence shown here is derived from an EMBL/GenBank/DDBJ whole genome shotgun (WGS) entry which is preliminary data.</text>
</comment>
<comment type="function">
    <text evidence="9">Part of the tripartite ATP-independent periplasmic (TRAP) transport system.</text>
</comment>
<evidence type="ECO:0000259" key="10">
    <source>
        <dbReference type="Pfam" id="PF04290"/>
    </source>
</evidence>